<sequence>HARAAMAASFVDDLISVRSHRKLNLSELLDNLPKQLTKDVLQQLRAAVLECDPELIPQQETAVSSLLVAVLDEQSPPVRRHLALSVLESLCPQYGLEEMLLPLPPQQLTLFLQALLAQGTDSPHYRALLDKLLGSLEDAAVSAPVKREVLLYVTRVAESREDLLSREDVERVLKQLPGWLLDCSLFSSPRLLGVSSVTGPSSSSTAATGSSRFRRSESAQAVSELDGVVSQETFTVLTSAKFYTGDQWLNGAVFSVLGVWLRRAVSLHYTDETLVSASKKYCLYLVDQTHRKPVHPEDFELQQLCLVEVVHTLDLVCQLDSSQVPEVILVIQRLANSHLLSRLTLGTALLEFFLHHGKAVLHKTDDSLSQFFLGPGSRAWLSPSNALHVVHFTLRNLAALCDVGATEKYFPALLKIFAWSPQQFKSQFLSIVPAFISAKSVVEVFHSLVDLPSLTAALLHEREMMGVPEGARAKRQSSVHIGSEVHKSMLKFVLRDISGIGDTFDGVAKFHSLIADQVNHPKVIRCSEHAPDLLGCYLKTFVQYGDSELASRLLPAFMERLSVCFGSRGYCERLRKVLADVLPQLFRKFPDVTFLLTSEFVEFLSHTSSYDAGPDFFANLVWAIGEFASPNESPLCTPKAVCDFFEVLELLAFELLSSQGLLSERRTRLLCIVITSLSKLAVRSQDLVARALLCLSKTGQLCNSCQVQGAPLAILERRVLELTAIIKHSGAASDILTPPKEEELKRRHEDLAQLPALVRLVTAVTSTQE</sequence>
<dbReference type="PANTHER" id="PTHR46488:SF1">
    <property type="entry name" value="AP-5 COMPLEX SUBUNIT ZETA-1"/>
    <property type="match status" value="1"/>
</dbReference>
<dbReference type="InterPro" id="IPR028222">
    <property type="entry name" value="AP5Z1"/>
</dbReference>
<protein>
    <submittedName>
        <fullName evidence="4">AP-5 complex subunit zeta-1</fullName>
    </submittedName>
</protein>
<reference evidence="4" key="1">
    <citation type="journal article" date="2016" name="Ticks Tick Borne Dis.">
        <title>De novo assembly and annotation of the salivary gland transcriptome of Rhipicephalus appendiculatus male and female ticks during blood feeding.</title>
        <authorList>
            <person name="de Castro M.H."/>
            <person name="de Klerk D."/>
            <person name="Pienaar R."/>
            <person name="Latif A.A."/>
            <person name="Rees D.J."/>
            <person name="Mans B.J."/>
        </authorList>
    </citation>
    <scope>NUCLEOTIDE SEQUENCE</scope>
    <source>
        <tissue evidence="4">Salivary glands</tissue>
    </source>
</reference>
<feature type="domain" description="AP-5 complex subunit zeta-1 C-terminal TPR" evidence="3">
    <location>
        <begin position="428"/>
        <end position="763"/>
    </location>
</feature>
<dbReference type="Pfam" id="PF14764">
    <property type="entry name" value="SPG48"/>
    <property type="match status" value="1"/>
</dbReference>
<dbReference type="SUPFAM" id="SSF48371">
    <property type="entry name" value="ARM repeat"/>
    <property type="match status" value="1"/>
</dbReference>
<dbReference type="PANTHER" id="PTHR46488">
    <property type="entry name" value="AP-5 COMPLEX SUBUNIT ZETA-1"/>
    <property type="match status" value="1"/>
</dbReference>
<dbReference type="EMBL" id="GEDV01001221">
    <property type="protein sequence ID" value="JAP87336.1"/>
    <property type="molecule type" value="Transcribed_RNA"/>
</dbReference>
<accession>A0A131ZA34</accession>
<feature type="domain" description="AP-5 complex subunit zeta-1 N-terminal TPR" evidence="2">
    <location>
        <begin position="61"/>
        <end position="266"/>
    </location>
</feature>
<organism evidence="4">
    <name type="scientific">Rhipicephalus appendiculatus</name>
    <name type="common">Brown ear tick</name>
    <dbReference type="NCBI Taxonomy" id="34631"/>
    <lineage>
        <taxon>Eukaryota</taxon>
        <taxon>Metazoa</taxon>
        <taxon>Ecdysozoa</taxon>
        <taxon>Arthropoda</taxon>
        <taxon>Chelicerata</taxon>
        <taxon>Arachnida</taxon>
        <taxon>Acari</taxon>
        <taxon>Parasitiformes</taxon>
        <taxon>Ixodida</taxon>
        <taxon>Ixodoidea</taxon>
        <taxon>Ixodidae</taxon>
        <taxon>Rhipicephalinae</taxon>
        <taxon>Rhipicephalus</taxon>
        <taxon>Rhipicephalus</taxon>
    </lineage>
</organism>
<dbReference type="InterPro" id="IPR055450">
    <property type="entry name" value="AP5Z1_ARM"/>
</dbReference>
<evidence type="ECO:0000259" key="2">
    <source>
        <dbReference type="Pfam" id="PF25153"/>
    </source>
</evidence>
<evidence type="ECO:0000259" key="3">
    <source>
        <dbReference type="Pfam" id="PF25154"/>
    </source>
</evidence>
<evidence type="ECO:0000313" key="4">
    <source>
        <dbReference type="EMBL" id="JAP87336.1"/>
    </source>
</evidence>
<dbReference type="InterPro" id="IPR016024">
    <property type="entry name" value="ARM-type_fold"/>
</dbReference>
<evidence type="ECO:0000259" key="1">
    <source>
        <dbReference type="Pfam" id="PF14764"/>
    </source>
</evidence>
<dbReference type="InterPro" id="IPR056856">
    <property type="entry name" value="TPR_AP5Z1_C"/>
</dbReference>
<feature type="domain" description="AP-5 complex subunit zeta-1 ARM repeats" evidence="1">
    <location>
        <begin position="301"/>
        <end position="415"/>
    </location>
</feature>
<dbReference type="Pfam" id="PF25154">
    <property type="entry name" value="TPR_AP5Z1_C"/>
    <property type="match status" value="1"/>
</dbReference>
<dbReference type="InterPro" id="IPR056857">
    <property type="entry name" value="TPR_AP5Z1_N"/>
</dbReference>
<name>A0A131ZA34_RHIAP</name>
<dbReference type="AlphaFoldDB" id="A0A131ZA34"/>
<dbReference type="GO" id="GO:0044599">
    <property type="term" value="C:AP-5 adaptor complex"/>
    <property type="evidence" value="ECO:0007669"/>
    <property type="project" value="InterPro"/>
</dbReference>
<proteinExistence type="predicted"/>
<feature type="non-terminal residue" evidence="4">
    <location>
        <position position="1"/>
    </location>
</feature>
<dbReference type="Pfam" id="PF25153">
    <property type="entry name" value="TPR_AP5Z1"/>
    <property type="match status" value="1"/>
</dbReference>